<dbReference type="EMBL" id="JAGGLJ010000012">
    <property type="protein sequence ID" value="MBP2025758.1"/>
    <property type="molecule type" value="Genomic_DNA"/>
</dbReference>
<protein>
    <submittedName>
        <fullName evidence="1">Diaminopimelate epimerase</fullName>
    </submittedName>
</protein>
<gene>
    <name evidence="1" type="ORF">J2Z71_001305</name>
</gene>
<dbReference type="Pfam" id="PF26317">
    <property type="entry name" value="CntK_N"/>
    <property type="match status" value="1"/>
</dbReference>
<evidence type="ECO:0000313" key="2">
    <source>
        <dbReference type="Proteomes" id="UP001519306"/>
    </source>
</evidence>
<name>A0ABS4KDA7_9FIRM</name>
<reference evidence="1 2" key="1">
    <citation type="submission" date="2021-03" db="EMBL/GenBank/DDBJ databases">
        <title>Genomic Encyclopedia of Type Strains, Phase IV (KMG-IV): sequencing the most valuable type-strain genomes for metagenomic binning, comparative biology and taxonomic classification.</title>
        <authorList>
            <person name="Goeker M."/>
        </authorList>
    </citation>
    <scope>NUCLEOTIDE SEQUENCE [LARGE SCALE GENOMIC DNA]</scope>
    <source>
        <strain evidence="1 2">DSM 27563</strain>
    </source>
</reference>
<organism evidence="1 2">
    <name type="scientific">Peptoniphilus stercorisuis</name>
    <dbReference type="NCBI Taxonomy" id="1436965"/>
    <lineage>
        <taxon>Bacteria</taxon>
        <taxon>Bacillati</taxon>
        <taxon>Bacillota</taxon>
        <taxon>Tissierellia</taxon>
        <taxon>Tissierellales</taxon>
        <taxon>Peptoniphilaceae</taxon>
        <taxon>Peptoniphilus</taxon>
    </lineage>
</organism>
<proteinExistence type="predicted"/>
<comment type="caution">
    <text evidence="1">The sequence shown here is derived from an EMBL/GenBank/DDBJ whole genome shotgun (WGS) entry which is preliminary data.</text>
</comment>
<evidence type="ECO:0000313" key="1">
    <source>
        <dbReference type="EMBL" id="MBP2025758.1"/>
    </source>
</evidence>
<dbReference type="RefSeq" id="WP_210061216.1">
    <property type="nucleotide sequence ID" value="NZ_JAGGLJ010000012.1"/>
</dbReference>
<dbReference type="InterPro" id="IPR058944">
    <property type="entry name" value="CntK-like"/>
</dbReference>
<dbReference type="Gene3D" id="3.10.310.10">
    <property type="entry name" value="Diaminopimelate Epimerase, Chain A, domain 1"/>
    <property type="match status" value="2"/>
</dbReference>
<accession>A0ABS4KDA7</accession>
<keyword evidence="2" id="KW-1185">Reference proteome</keyword>
<dbReference type="SUPFAM" id="SSF54506">
    <property type="entry name" value="Diaminopimelate epimerase-like"/>
    <property type="match status" value="1"/>
</dbReference>
<dbReference type="Proteomes" id="UP001519306">
    <property type="component" value="Unassembled WGS sequence"/>
</dbReference>
<sequence length="293" mass="32834">MKKVNLDLIIAEASGNMTAFVVYPVDPRLRIPYGNKIMQVIDDYNIEQVGFIAPSYEDKPLRLDMMGKEFCANATRAYGYYSALCDGLTGKQKVEVYVSGSKGPTFVEVDMDKETAIVEMPRAEKIAVVEMNGKDYTAVVYEGTAHVIVENEKASEEKAKELIRELKTIYDLPSLGALFLDRENSSMIPYIYIEDGDNFKKVNSCGSGSAAVATYLTRNIDDDVFEMSLKQPKGTIEIKAVKDSTDYTIYIGGDVKISEKEQIIFDVEDEAFAFVKKAKDEVAENYKKEKENK</sequence>